<feature type="domain" description="DUF2087" evidence="1">
    <location>
        <begin position="14"/>
        <end position="80"/>
    </location>
</feature>
<organism evidence="2 3">
    <name type="scientific">Staphylococcus delphini</name>
    <dbReference type="NCBI Taxonomy" id="53344"/>
    <lineage>
        <taxon>Bacteria</taxon>
        <taxon>Bacillati</taxon>
        <taxon>Bacillota</taxon>
        <taxon>Bacilli</taxon>
        <taxon>Bacillales</taxon>
        <taxon>Staphylococcaceae</taxon>
        <taxon>Staphylococcus</taxon>
        <taxon>Staphylococcus intermedius group</taxon>
    </lineage>
</organism>
<evidence type="ECO:0000313" key="3">
    <source>
        <dbReference type="Proteomes" id="UP000675994"/>
    </source>
</evidence>
<dbReference type="AlphaFoldDB" id="A0AAQ0IFQ4"/>
<sequence>MDKIVERFMKDDKIQTIPRKEKDKIALLQYLCREFEIGHAYSEKEVNRILKRFYNDFAILRRYLVDYKLLQRDLEGKWYELAQSHHDDETSTAE</sequence>
<dbReference type="InterPro" id="IPR018656">
    <property type="entry name" value="DUF2087"/>
</dbReference>
<protein>
    <submittedName>
        <fullName evidence="2">DUF2087 domain-containing protein</fullName>
    </submittedName>
</protein>
<accession>A0AAQ0IFQ4</accession>
<dbReference type="EMBL" id="CP063367">
    <property type="protein sequence ID" value="QUM68734.1"/>
    <property type="molecule type" value="Genomic_DNA"/>
</dbReference>
<proteinExistence type="predicted"/>
<dbReference type="Proteomes" id="UP000675994">
    <property type="component" value="Chromosome"/>
</dbReference>
<evidence type="ECO:0000259" key="1">
    <source>
        <dbReference type="Pfam" id="PF09860"/>
    </source>
</evidence>
<gene>
    <name evidence="2" type="ORF">IPU22_09140</name>
</gene>
<dbReference type="RefSeq" id="WP_212574617.1">
    <property type="nucleotide sequence ID" value="NZ_CP063367.1"/>
</dbReference>
<reference evidence="2" key="1">
    <citation type="journal article" date="2021" name="Front. Microbiol.">
        <title>Presence and Characterization of a Novel cfr-Carrying Tn558 Transposon Derivative in Staphylococcus delphini Isolated From Retail Food.</title>
        <authorList>
            <person name="Zhang F."/>
            <person name="Wu S."/>
            <person name="Huang J."/>
            <person name="Yang R."/>
            <person name="Zhang J."/>
            <person name="Lei T."/>
            <person name="Dai J."/>
            <person name="Ding Y."/>
            <person name="Xue L."/>
            <person name="Wang J."/>
            <person name="Chen M."/>
            <person name="Wu Q."/>
        </authorList>
    </citation>
    <scope>NUCLEOTIDE SEQUENCE</scope>
    <source>
        <strain evidence="2">2794-1</strain>
    </source>
</reference>
<dbReference type="Pfam" id="PF09860">
    <property type="entry name" value="DUF2087"/>
    <property type="match status" value="1"/>
</dbReference>
<name>A0AAQ0IFQ4_9STAP</name>
<evidence type="ECO:0000313" key="2">
    <source>
        <dbReference type="EMBL" id="QUM68734.1"/>
    </source>
</evidence>